<feature type="domain" description="Bacterial repeat" evidence="1">
    <location>
        <begin position="40"/>
        <end position="104"/>
    </location>
</feature>
<dbReference type="EMBL" id="BARU01038849">
    <property type="protein sequence ID" value="GAH88565.1"/>
    <property type="molecule type" value="Genomic_DNA"/>
</dbReference>
<feature type="non-terminal residue" evidence="2">
    <location>
        <position position="1"/>
    </location>
</feature>
<evidence type="ECO:0000259" key="1">
    <source>
        <dbReference type="Pfam" id="PF18998"/>
    </source>
</evidence>
<protein>
    <recommendedName>
        <fullName evidence="1">Bacterial repeat domain-containing protein</fullName>
    </recommendedName>
</protein>
<dbReference type="Pfam" id="PF18998">
    <property type="entry name" value="Flg_new_2"/>
    <property type="match status" value="2"/>
</dbReference>
<reference evidence="2" key="1">
    <citation type="journal article" date="2014" name="Front. Microbiol.">
        <title>High frequency of phylogenetically diverse reductive dehalogenase-homologous genes in deep subseafloor sedimentary metagenomes.</title>
        <authorList>
            <person name="Kawai M."/>
            <person name="Futagami T."/>
            <person name="Toyoda A."/>
            <person name="Takaki Y."/>
            <person name="Nishi S."/>
            <person name="Hori S."/>
            <person name="Arai W."/>
            <person name="Tsubouchi T."/>
            <person name="Morono Y."/>
            <person name="Uchiyama I."/>
            <person name="Ito T."/>
            <person name="Fujiyama A."/>
            <person name="Inagaki F."/>
            <person name="Takami H."/>
        </authorList>
    </citation>
    <scope>NUCLEOTIDE SEQUENCE</scope>
    <source>
        <strain evidence="2">Expedition CK06-06</strain>
    </source>
</reference>
<accession>X1K4J6</accession>
<proteinExistence type="predicted"/>
<dbReference type="AlphaFoldDB" id="X1K4J6"/>
<comment type="caution">
    <text evidence="2">The sequence shown here is derived from an EMBL/GenBank/DDBJ whole genome shotgun (WGS) entry which is preliminary data.</text>
</comment>
<name>X1K4J6_9ZZZZ</name>
<dbReference type="InterPro" id="IPR044060">
    <property type="entry name" value="Bacterial_rp_domain"/>
</dbReference>
<evidence type="ECO:0000313" key="2">
    <source>
        <dbReference type="EMBL" id="GAH88565.1"/>
    </source>
</evidence>
<sequence length="242" mass="26823">SFDQWEGNLTGSNNLETIVMDGDKVVIAMFTETPIYLYITVVGNGSVTKDPDLPCYPYGTVVMLIAYPNIGWSFDRWSGDLNGTENPTTIFMNSSKEVTATFTEGQYVLDITINGNGNVTKNPEQETYIYGTSVNLTAVSDTYWIFKEWSGDLNGSENPETIVITANTTVIATFIQQGWLATMTIDGDIESPALLHMEDYVYFGERVNASDGVDEGIDIPYPGEPPAPYIAAWFKTDFEEPY</sequence>
<feature type="domain" description="Bacterial repeat" evidence="1">
    <location>
        <begin position="107"/>
        <end position="175"/>
    </location>
</feature>
<organism evidence="2">
    <name type="scientific">marine sediment metagenome</name>
    <dbReference type="NCBI Taxonomy" id="412755"/>
    <lineage>
        <taxon>unclassified sequences</taxon>
        <taxon>metagenomes</taxon>
        <taxon>ecological metagenomes</taxon>
    </lineage>
</organism>
<feature type="non-terminal residue" evidence="2">
    <location>
        <position position="242"/>
    </location>
</feature>
<gene>
    <name evidence="2" type="ORF">S03H2_60308</name>
</gene>